<dbReference type="CDD" id="cd06558">
    <property type="entry name" value="crotonase-like"/>
    <property type="match status" value="1"/>
</dbReference>
<proteinExistence type="predicted"/>
<dbReference type="AlphaFoldDB" id="A0A4R5YDH5"/>
<dbReference type="PANTHER" id="PTHR11941:SF54">
    <property type="entry name" value="ENOYL-COA HYDRATASE, MITOCHONDRIAL"/>
    <property type="match status" value="1"/>
</dbReference>
<reference evidence="2 3" key="1">
    <citation type="submission" date="2019-03" db="EMBL/GenBank/DDBJ databases">
        <title>Genome Sequencing and Assembly of Various Microbes Isolated from Partially Reclaimed Soil and Acid Mine Drainage (AMD) Site.</title>
        <authorList>
            <person name="Steinbock B."/>
            <person name="Bechtold R."/>
            <person name="Sevigny J.L."/>
            <person name="Thomas D."/>
            <person name="Cuthill L.R."/>
            <person name="Aveiro Johannsen E.J."/>
            <person name="Thomas K."/>
            <person name="Ghosh A."/>
        </authorList>
    </citation>
    <scope>NUCLEOTIDE SEQUENCE [LARGE SCALE GENOMIC DNA]</scope>
    <source>
        <strain evidence="2 3">S-A3</strain>
    </source>
</reference>
<evidence type="ECO:0000313" key="3">
    <source>
        <dbReference type="Proteomes" id="UP000295163"/>
    </source>
</evidence>
<dbReference type="RefSeq" id="WP_133410369.1">
    <property type="nucleotide sequence ID" value="NZ_SMZT01000003.1"/>
</dbReference>
<protein>
    <submittedName>
        <fullName evidence="2">Enoyl-CoA hydratase/isomerase family protein</fullName>
    </submittedName>
</protein>
<dbReference type="GeneID" id="64347718"/>
<evidence type="ECO:0000313" key="2">
    <source>
        <dbReference type="EMBL" id="TDL43111.1"/>
    </source>
</evidence>
<feature type="region of interest" description="Disordered" evidence="1">
    <location>
        <begin position="251"/>
        <end position="286"/>
    </location>
</feature>
<dbReference type="GO" id="GO:0016853">
    <property type="term" value="F:isomerase activity"/>
    <property type="evidence" value="ECO:0007669"/>
    <property type="project" value="UniProtKB-KW"/>
</dbReference>
<feature type="compositionally biased region" description="Basic and acidic residues" evidence="1">
    <location>
        <begin position="251"/>
        <end position="264"/>
    </location>
</feature>
<dbReference type="SUPFAM" id="SSF52096">
    <property type="entry name" value="ClpP/crotonase"/>
    <property type="match status" value="1"/>
</dbReference>
<dbReference type="Proteomes" id="UP000295163">
    <property type="component" value="Unassembled WGS sequence"/>
</dbReference>
<dbReference type="GO" id="GO:0006635">
    <property type="term" value="P:fatty acid beta-oxidation"/>
    <property type="evidence" value="ECO:0007669"/>
    <property type="project" value="TreeGrafter"/>
</dbReference>
<organism evidence="2 3">
    <name type="scientific">Kocuria rosea</name>
    <name type="common">Deinococcus erythromyxa</name>
    <name type="synonym">Micrococcus rubens</name>
    <dbReference type="NCBI Taxonomy" id="1275"/>
    <lineage>
        <taxon>Bacteria</taxon>
        <taxon>Bacillati</taxon>
        <taxon>Actinomycetota</taxon>
        <taxon>Actinomycetes</taxon>
        <taxon>Micrococcales</taxon>
        <taxon>Micrococcaceae</taxon>
        <taxon>Kocuria</taxon>
    </lineage>
</organism>
<evidence type="ECO:0000256" key="1">
    <source>
        <dbReference type="SAM" id="MobiDB-lite"/>
    </source>
</evidence>
<dbReference type="InterPro" id="IPR001753">
    <property type="entry name" value="Enoyl-CoA_hydra/iso"/>
</dbReference>
<gene>
    <name evidence="2" type="ORF">E2R59_09850</name>
</gene>
<keyword evidence="2" id="KW-0413">Isomerase</keyword>
<dbReference type="InterPro" id="IPR029045">
    <property type="entry name" value="ClpP/crotonase-like_dom_sf"/>
</dbReference>
<sequence>MAGPGEILGAQFTALRLEEREDRLHVVLDRPAVRNAIDATMVEELHTVCGHLERHPKVLILSGTQVNGKGIFASGADIAQLRERRRDDALQGINSRIFDRIHHLPMPVIAALDGYALGGGAELAYAADFRLGTPTLRMGNPETGLGIMAAAGATWRLKELVGEPVAKQLLLTGAVLTGQDCLRVGLVTELVEPEELLDAAHAMADRIAAQDPLAVRISKRVFAAPREAHPHIDELAQAVLFESQAKFDRMQAFLDRKKPQKPEPNRAPPHPNLPAQTPQDQHQEQK</sequence>
<accession>A0A4R5YDH5</accession>
<name>A0A4R5YDH5_KOCRO</name>
<dbReference type="Gene3D" id="3.90.226.10">
    <property type="entry name" value="2-enoyl-CoA Hydratase, Chain A, domain 1"/>
    <property type="match status" value="1"/>
</dbReference>
<dbReference type="Pfam" id="PF00378">
    <property type="entry name" value="ECH_1"/>
    <property type="match status" value="1"/>
</dbReference>
<comment type="caution">
    <text evidence="2">The sequence shown here is derived from an EMBL/GenBank/DDBJ whole genome shotgun (WGS) entry which is preliminary data.</text>
</comment>
<dbReference type="EMBL" id="SMZT01000003">
    <property type="protein sequence ID" value="TDL43111.1"/>
    <property type="molecule type" value="Genomic_DNA"/>
</dbReference>
<dbReference type="PANTHER" id="PTHR11941">
    <property type="entry name" value="ENOYL-COA HYDRATASE-RELATED"/>
    <property type="match status" value="1"/>
</dbReference>